<dbReference type="InterPro" id="IPR000259">
    <property type="entry name" value="Adhesion_dom_fimbrial"/>
</dbReference>
<comment type="caution">
    <text evidence="6">The sequence shown here is derived from an EMBL/GenBank/DDBJ whole genome shotgun (WGS) entry which is preliminary data.</text>
</comment>
<reference evidence="6 7" key="1">
    <citation type="journal article" date="2024" name="Chem. Sci.">
        <title>Discovery of megapolipeptins by genome mining of a Burkholderiales bacteria collection.</title>
        <authorList>
            <person name="Paulo B.S."/>
            <person name="Recchia M.J.J."/>
            <person name="Lee S."/>
            <person name="Fergusson C.H."/>
            <person name="Romanowski S.B."/>
            <person name="Hernandez A."/>
            <person name="Krull N."/>
            <person name="Liu D.Y."/>
            <person name="Cavanagh H."/>
            <person name="Bos A."/>
            <person name="Gray C.A."/>
            <person name="Murphy B.T."/>
            <person name="Linington R.G."/>
            <person name="Eustaquio A.S."/>
        </authorList>
    </citation>
    <scope>NUCLEOTIDE SEQUENCE [LARGE SCALE GENOMIC DNA]</scope>
    <source>
        <strain evidence="6 7">RL21-008-BIB-B</strain>
    </source>
</reference>
<keyword evidence="7" id="KW-1185">Reference proteome</keyword>
<comment type="subcellular location">
    <subcellularLocation>
        <location evidence="1">Fimbrium</location>
    </subcellularLocation>
</comment>
<dbReference type="SUPFAM" id="SSF49401">
    <property type="entry name" value="Bacterial adhesins"/>
    <property type="match status" value="1"/>
</dbReference>
<evidence type="ECO:0000256" key="1">
    <source>
        <dbReference type="ARBA" id="ARBA00004561"/>
    </source>
</evidence>
<evidence type="ECO:0000256" key="4">
    <source>
        <dbReference type="SAM" id="SignalP"/>
    </source>
</evidence>
<dbReference type="PANTHER" id="PTHR33420:SF14">
    <property type="entry name" value="TYPE 1 FIMBRIN D-MANNOSE SPECIFIC ADHESIN"/>
    <property type="match status" value="1"/>
</dbReference>
<protein>
    <recommendedName>
        <fullName evidence="5">Fimbrial-type adhesion domain-containing protein</fullName>
    </recommendedName>
</protein>
<dbReference type="InterPro" id="IPR036937">
    <property type="entry name" value="Adhesion_dom_fimbrial_sf"/>
</dbReference>
<evidence type="ECO:0000313" key="6">
    <source>
        <dbReference type="EMBL" id="MFL9877196.1"/>
    </source>
</evidence>
<dbReference type="PANTHER" id="PTHR33420">
    <property type="entry name" value="FIMBRIAL SUBUNIT ELFA-RELATED"/>
    <property type="match status" value="1"/>
</dbReference>
<keyword evidence="4" id="KW-0732">Signal</keyword>
<sequence>MKISSFCRLVLSTLLLMMAHSAWAQCSATQPNFNFGAVRSSDNGARGDILATNNQSITFTCSAATIAGPEGTGQRISDIVFQLFPLNTLADASGVYATNVSGVGIRFTETNTGAVLLGRGVTTPAGGTNSFCWRYMPQNGGCATLPPGLCTLPGSCTLNLKAELVRTGNVTGGTMSGNQLSSSYYAPGATGSFETGKGSVSAVVTVSKTTCRLILINNSVDLGSVRSSDLNNNARSAPVPFSIGITRCTDVPRNVTYSMRPATDQIGGPSAGKMKSSTLAGVGIEVKDATGTPVNWDVDNPVPPAVNDYARGAVLRFTASMFKYSSTAQAGSVGGFIAFSINYN</sequence>
<proteinExistence type="inferred from homology"/>
<dbReference type="Gene3D" id="2.60.40.3310">
    <property type="match status" value="1"/>
</dbReference>
<dbReference type="RefSeq" id="WP_408165274.1">
    <property type="nucleotide sequence ID" value="NZ_JAQQFR010000001.1"/>
</dbReference>
<dbReference type="Gene3D" id="2.60.40.1090">
    <property type="entry name" value="Fimbrial-type adhesion domain"/>
    <property type="match status" value="1"/>
</dbReference>
<gene>
    <name evidence="6" type="ORF">PQR63_02285</name>
</gene>
<evidence type="ECO:0000313" key="7">
    <source>
        <dbReference type="Proteomes" id="UP001629214"/>
    </source>
</evidence>
<name>A0ABW8Z2A5_9BURK</name>
<dbReference type="Pfam" id="PF00419">
    <property type="entry name" value="Fimbrial"/>
    <property type="match status" value="1"/>
</dbReference>
<keyword evidence="3" id="KW-0281">Fimbrium</keyword>
<evidence type="ECO:0000256" key="3">
    <source>
        <dbReference type="ARBA" id="ARBA00023263"/>
    </source>
</evidence>
<dbReference type="Proteomes" id="UP001629214">
    <property type="component" value="Unassembled WGS sequence"/>
</dbReference>
<organism evidence="6 7">
    <name type="scientific">Herbaspirillum rhizosphaerae</name>
    <dbReference type="NCBI Taxonomy" id="346179"/>
    <lineage>
        <taxon>Bacteria</taxon>
        <taxon>Pseudomonadati</taxon>
        <taxon>Pseudomonadota</taxon>
        <taxon>Betaproteobacteria</taxon>
        <taxon>Burkholderiales</taxon>
        <taxon>Oxalobacteraceae</taxon>
        <taxon>Herbaspirillum</taxon>
    </lineage>
</organism>
<evidence type="ECO:0000256" key="2">
    <source>
        <dbReference type="ARBA" id="ARBA00006671"/>
    </source>
</evidence>
<evidence type="ECO:0000259" key="5">
    <source>
        <dbReference type="Pfam" id="PF00419"/>
    </source>
</evidence>
<feature type="signal peptide" evidence="4">
    <location>
        <begin position="1"/>
        <end position="24"/>
    </location>
</feature>
<dbReference type="EMBL" id="JAQQFR010000001">
    <property type="protein sequence ID" value="MFL9877196.1"/>
    <property type="molecule type" value="Genomic_DNA"/>
</dbReference>
<dbReference type="InterPro" id="IPR008966">
    <property type="entry name" value="Adhesion_dom_sf"/>
</dbReference>
<feature type="chain" id="PRO_5047464481" description="Fimbrial-type adhesion domain-containing protein" evidence="4">
    <location>
        <begin position="25"/>
        <end position="344"/>
    </location>
</feature>
<feature type="domain" description="Fimbrial-type adhesion" evidence="5">
    <location>
        <begin position="205"/>
        <end position="343"/>
    </location>
</feature>
<comment type="similarity">
    <text evidence="2">Belongs to the fimbrial protein family.</text>
</comment>
<dbReference type="InterPro" id="IPR050263">
    <property type="entry name" value="Bact_Fimbrial_Adh_Pro"/>
</dbReference>
<accession>A0ABW8Z2A5</accession>